<gene>
    <name evidence="6" type="ORF">COS11_00930</name>
</gene>
<keyword evidence="1 2" id="KW-0663">Pyridoxal phosphate</keyword>
<organism evidence="6 7">
    <name type="scientific">bacterium (Candidatus Ratteibacteria) CG01_land_8_20_14_3_00_40_19</name>
    <dbReference type="NCBI Taxonomy" id="2014290"/>
    <lineage>
        <taxon>Bacteria</taxon>
        <taxon>Candidatus Ratteibacteria</taxon>
    </lineage>
</organism>
<comment type="function">
    <text evidence="2">Pyridoxal 5'-phosphate (PLP)-binding protein, which is involved in PLP homeostasis.</text>
</comment>
<name>A0A2M7EAA6_9BACT</name>
<dbReference type="Pfam" id="PF01168">
    <property type="entry name" value="Ala_racemase_N"/>
    <property type="match status" value="1"/>
</dbReference>
<evidence type="ECO:0000256" key="4">
    <source>
        <dbReference type="RuleBase" id="RU004514"/>
    </source>
</evidence>
<feature type="domain" description="Alanine racemase N-terminal" evidence="5">
    <location>
        <begin position="2"/>
        <end position="216"/>
    </location>
</feature>
<dbReference type="HAMAP" id="MF_02087">
    <property type="entry name" value="PLP_homeostasis"/>
    <property type="match status" value="1"/>
</dbReference>
<dbReference type="InterPro" id="IPR001608">
    <property type="entry name" value="Ala_racemase_N"/>
</dbReference>
<dbReference type="InterPro" id="IPR011078">
    <property type="entry name" value="PyrdxlP_homeostasis"/>
</dbReference>
<sequence>MIKENVQKILEELPSGVELAAAAKTRSSAEISEAIEAGIKIIGENYLQEALTAFQVIGKRAKWHFIGHLQKNKVKKAVEIFDMIETVDSLEIAQEIDKRCRQINKIMPILIEINSGRENQKSGVVPEMAETLIKDISSFKNVKVTGLMTMGPRFGDALKSRPYFIETRKIFEKIKALNLANVEMRYLSMGMTNSYKIAISEGANMVRLGTKIFGERDYD</sequence>
<dbReference type="PANTHER" id="PTHR10146">
    <property type="entry name" value="PROLINE SYNTHETASE CO-TRANSCRIBED BACTERIAL HOMOLOG PROTEIN"/>
    <property type="match status" value="1"/>
</dbReference>
<evidence type="ECO:0000256" key="2">
    <source>
        <dbReference type="HAMAP-Rule" id="MF_02087"/>
    </source>
</evidence>
<comment type="cofactor">
    <cofactor evidence="3">
        <name>pyridoxal 5'-phosphate</name>
        <dbReference type="ChEBI" id="CHEBI:597326"/>
    </cofactor>
</comment>
<evidence type="ECO:0000313" key="7">
    <source>
        <dbReference type="Proteomes" id="UP000228886"/>
    </source>
</evidence>
<dbReference type="Gene3D" id="3.20.20.10">
    <property type="entry name" value="Alanine racemase"/>
    <property type="match status" value="1"/>
</dbReference>
<dbReference type="SUPFAM" id="SSF51419">
    <property type="entry name" value="PLP-binding barrel"/>
    <property type="match status" value="1"/>
</dbReference>
<evidence type="ECO:0000256" key="1">
    <source>
        <dbReference type="ARBA" id="ARBA00022898"/>
    </source>
</evidence>
<dbReference type="AlphaFoldDB" id="A0A2M7EAA6"/>
<comment type="caution">
    <text evidence="6">The sequence shown here is derived from an EMBL/GenBank/DDBJ whole genome shotgun (WGS) entry which is preliminary data.</text>
</comment>
<accession>A0A2M7EAA6</accession>
<proteinExistence type="inferred from homology"/>
<reference evidence="7" key="1">
    <citation type="submission" date="2017-09" db="EMBL/GenBank/DDBJ databases">
        <title>Depth-based differentiation of microbial function through sediment-hosted aquifers and enrichment of novel symbionts in the deep terrestrial subsurface.</title>
        <authorList>
            <person name="Probst A.J."/>
            <person name="Ladd B."/>
            <person name="Jarett J.K."/>
            <person name="Geller-Mcgrath D.E."/>
            <person name="Sieber C.M.K."/>
            <person name="Emerson J.B."/>
            <person name="Anantharaman K."/>
            <person name="Thomas B.C."/>
            <person name="Malmstrom R."/>
            <person name="Stieglmeier M."/>
            <person name="Klingl A."/>
            <person name="Woyke T."/>
            <person name="Ryan C.M."/>
            <person name="Banfield J.F."/>
        </authorList>
    </citation>
    <scope>NUCLEOTIDE SEQUENCE [LARGE SCALE GENOMIC DNA]</scope>
</reference>
<evidence type="ECO:0000313" key="6">
    <source>
        <dbReference type="EMBL" id="PIV64676.1"/>
    </source>
</evidence>
<dbReference type="EMBL" id="PETL01000048">
    <property type="protein sequence ID" value="PIV64676.1"/>
    <property type="molecule type" value="Genomic_DNA"/>
</dbReference>
<dbReference type="CDD" id="cd00635">
    <property type="entry name" value="PLPDE_III_YBL036c_like"/>
    <property type="match status" value="1"/>
</dbReference>
<dbReference type="PIRSF" id="PIRSF004848">
    <property type="entry name" value="YBL036c_PLPDEIII"/>
    <property type="match status" value="1"/>
</dbReference>
<protein>
    <recommendedName>
        <fullName evidence="2">Pyridoxal phosphate homeostasis protein</fullName>
        <shortName evidence="2">PLP homeostasis protein</shortName>
    </recommendedName>
</protein>
<feature type="modified residue" description="N6-(pyridoxal phosphate)lysine" evidence="2 3">
    <location>
        <position position="24"/>
    </location>
</feature>
<dbReference type="GO" id="GO:0030170">
    <property type="term" value="F:pyridoxal phosphate binding"/>
    <property type="evidence" value="ECO:0007669"/>
    <property type="project" value="UniProtKB-UniRule"/>
</dbReference>
<evidence type="ECO:0000256" key="3">
    <source>
        <dbReference type="PIRSR" id="PIRSR004848-1"/>
    </source>
</evidence>
<dbReference type="Proteomes" id="UP000228886">
    <property type="component" value="Unassembled WGS sequence"/>
</dbReference>
<comment type="similarity">
    <text evidence="2 4">Belongs to the pyridoxal phosphate-binding protein YggS/PROSC family.</text>
</comment>
<evidence type="ECO:0000259" key="5">
    <source>
        <dbReference type="Pfam" id="PF01168"/>
    </source>
</evidence>
<dbReference type="InterPro" id="IPR029066">
    <property type="entry name" value="PLP-binding_barrel"/>
</dbReference>
<dbReference type="NCBIfam" id="TIGR00044">
    <property type="entry name" value="YggS family pyridoxal phosphate-dependent enzyme"/>
    <property type="match status" value="1"/>
</dbReference>
<dbReference type="FunFam" id="3.20.20.10:FF:000018">
    <property type="entry name" value="Pyridoxal phosphate homeostasis protein"/>
    <property type="match status" value="1"/>
</dbReference>
<dbReference type="PANTHER" id="PTHR10146:SF14">
    <property type="entry name" value="PYRIDOXAL PHOSPHATE HOMEOSTASIS PROTEIN"/>
    <property type="match status" value="1"/>
</dbReference>